<comment type="caution">
    <text evidence="2">The sequence shown here is derived from an EMBL/GenBank/DDBJ whole genome shotgun (WGS) entry which is preliminary data.</text>
</comment>
<gene>
    <name evidence="2" type="ORF">FAZ19_22450</name>
</gene>
<proteinExistence type="predicted"/>
<evidence type="ECO:0000256" key="1">
    <source>
        <dbReference type="SAM" id="SignalP"/>
    </source>
</evidence>
<dbReference type="AlphaFoldDB" id="A0A4U0GSU2"/>
<dbReference type="OrthoDB" id="657976at2"/>
<protein>
    <recommendedName>
        <fullName evidence="4">Peptidase S74 domain-containing protein</fullName>
    </recommendedName>
</protein>
<dbReference type="RefSeq" id="WP_136823021.1">
    <property type="nucleotide sequence ID" value="NZ_BMJX01000011.1"/>
</dbReference>
<reference evidence="2 3" key="1">
    <citation type="submission" date="2019-04" db="EMBL/GenBank/DDBJ databases">
        <title>Sphingobacterium olei sp. nov., isolated from oil-contaminated soil.</title>
        <authorList>
            <person name="Liu B."/>
        </authorList>
    </citation>
    <scope>NUCLEOTIDE SEQUENCE [LARGE SCALE GENOMIC DNA]</scope>
    <source>
        <strain evidence="2 3">Y3L14</strain>
    </source>
</reference>
<feature type="signal peptide" evidence="1">
    <location>
        <begin position="1"/>
        <end position="20"/>
    </location>
</feature>
<feature type="chain" id="PRO_5020366355" description="Peptidase S74 domain-containing protein" evidence="1">
    <location>
        <begin position="21"/>
        <end position="268"/>
    </location>
</feature>
<keyword evidence="3" id="KW-1185">Reference proteome</keyword>
<evidence type="ECO:0000313" key="3">
    <source>
        <dbReference type="Proteomes" id="UP000309872"/>
    </source>
</evidence>
<keyword evidence="1" id="KW-0732">Signal</keyword>
<sequence length="268" mass="29440">MRKTTLISLLLWSVMLSVNAYSQTNSTASVNGVGWKRVAYCNGTSGRGFGKISLYTSGGNNTPYQADIEWFKDWSVVGGISLSSNAKGGYWSAARVTYSSDTTFIEVNFTTSITSLQLISDNYGWNVAKLYSGALPDGGGTVRAQAQMGRINIEDKLMVAYNGNVGIGTTNPTDKLAVNGNIRAKEIKVETANWPDYVFEKDHKLMSLDSLGSFINKNGHLPDIPTAKEVELNGVQVGEMVNMLLKKNEELTLYILQQDKRIKELEKK</sequence>
<name>A0A4U0GSU2_9SPHI</name>
<evidence type="ECO:0008006" key="4">
    <source>
        <dbReference type="Google" id="ProtNLM"/>
    </source>
</evidence>
<organism evidence="2 3">
    <name type="scientific">Sphingobacterium alkalisoli</name>
    <dbReference type="NCBI Taxonomy" id="1874115"/>
    <lineage>
        <taxon>Bacteria</taxon>
        <taxon>Pseudomonadati</taxon>
        <taxon>Bacteroidota</taxon>
        <taxon>Sphingobacteriia</taxon>
        <taxon>Sphingobacteriales</taxon>
        <taxon>Sphingobacteriaceae</taxon>
        <taxon>Sphingobacterium</taxon>
    </lineage>
</organism>
<accession>A0A4U0GSU2</accession>
<dbReference type="EMBL" id="SUKA01000011">
    <property type="protein sequence ID" value="TJY60702.1"/>
    <property type="molecule type" value="Genomic_DNA"/>
</dbReference>
<dbReference type="Proteomes" id="UP000309872">
    <property type="component" value="Unassembled WGS sequence"/>
</dbReference>
<evidence type="ECO:0000313" key="2">
    <source>
        <dbReference type="EMBL" id="TJY60702.1"/>
    </source>
</evidence>